<comment type="caution">
    <text evidence="12">The sequence shown here is derived from an EMBL/GenBank/DDBJ whole genome shotgun (WGS) entry which is preliminary data.</text>
</comment>
<evidence type="ECO:0000256" key="9">
    <source>
        <dbReference type="PROSITE-ProRule" id="PRU00277"/>
    </source>
</evidence>
<dbReference type="InterPro" id="IPR048261">
    <property type="entry name" value="SlpA/SlyD-like_ins_sf"/>
</dbReference>
<protein>
    <recommendedName>
        <fullName evidence="10">Peptidyl-prolyl cis-trans isomerase</fullName>
        <ecNumber evidence="10">5.2.1.8</ecNumber>
    </recommendedName>
</protein>
<dbReference type="Gene3D" id="2.40.10.330">
    <property type="match status" value="1"/>
</dbReference>
<name>A0ABP9EL26_9GAMM</name>
<evidence type="ECO:0000256" key="1">
    <source>
        <dbReference type="ARBA" id="ARBA00000971"/>
    </source>
</evidence>
<evidence type="ECO:0000256" key="10">
    <source>
        <dbReference type="RuleBase" id="RU003915"/>
    </source>
</evidence>
<accession>A0ABP9EL26</accession>
<feature type="domain" description="PPIase FKBP-type" evidence="11">
    <location>
        <begin position="6"/>
        <end position="83"/>
    </location>
</feature>
<reference evidence="13" key="1">
    <citation type="journal article" date="2019" name="Int. J. Syst. Evol. Microbiol.">
        <title>The Global Catalogue of Microorganisms (GCM) 10K type strain sequencing project: providing services to taxonomists for standard genome sequencing and annotation.</title>
        <authorList>
            <consortium name="The Broad Institute Genomics Platform"/>
            <consortium name="The Broad Institute Genome Sequencing Center for Infectious Disease"/>
            <person name="Wu L."/>
            <person name="Ma J."/>
        </authorList>
    </citation>
    <scope>NUCLEOTIDE SEQUENCE [LARGE SCALE GENOMIC DNA]</scope>
    <source>
        <strain evidence="13">JCM 18401</strain>
    </source>
</reference>
<dbReference type="PANTHER" id="PTHR47861">
    <property type="entry name" value="FKBP-TYPE PEPTIDYL-PROLYL CIS-TRANS ISOMERASE SLYD"/>
    <property type="match status" value="1"/>
</dbReference>
<keyword evidence="5 9" id="KW-0697">Rotamase</keyword>
<comment type="similarity">
    <text evidence="3 10">Belongs to the FKBP-type PPIase family.</text>
</comment>
<dbReference type="GO" id="GO:0016853">
    <property type="term" value="F:isomerase activity"/>
    <property type="evidence" value="ECO:0007669"/>
    <property type="project" value="UniProtKB-KW"/>
</dbReference>
<comment type="subcellular location">
    <subcellularLocation>
        <location evidence="2">Cytoplasm</location>
    </subcellularLocation>
</comment>
<dbReference type="InterPro" id="IPR001179">
    <property type="entry name" value="PPIase_FKBP_dom"/>
</dbReference>
<dbReference type="Proteomes" id="UP001499988">
    <property type="component" value="Unassembled WGS sequence"/>
</dbReference>
<dbReference type="Pfam" id="PF00254">
    <property type="entry name" value="FKBP_C"/>
    <property type="match status" value="1"/>
</dbReference>
<proteinExistence type="inferred from homology"/>
<keyword evidence="4" id="KW-0963">Cytoplasm</keyword>
<dbReference type="SUPFAM" id="SSF54534">
    <property type="entry name" value="FKBP-like"/>
    <property type="match status" value="1"/>
</dbReference>
<evidence type="ECO:0000256" key="7">
    <source>
        <dbReference type="ARBA" id="ARBA00023235"/>
    </source>
</evidence>
<dbReference type="InterPro" id="IPR046357">
    <property type="entry name" value="PPIase_dom_sf"/>
</dbReference>
<evidence type="ECO:0000256" key="3">
    <source>
        <dbReference type="ARBA" id="ARBA00006577"/>
    </source>
</evidence>
<dbReference type="RefSeq" id="WP_345334600.1">
    <property type="nucleotide sequence ID" value="NZ_BAABJZ010000017.1"/>
</dbReference>
<evidence type="ECO:0000256" key="6">
    <source>
        <dbReference type="ARBA" id="ARBA00023186"/>
    </source>
</evidence>
<dbReference type="EC" id="5.2.1.8" evidence="10"/>
<dbReference type="PROSITE" id="PS50059">
    <property type="entry name" value="FKBP_PPIASE"/>
    <property type="match status" value="1"/>
</dbReference>
<evidence type="ECO:0000256" key="5">
    <source>
        <dbReference type="ARBA" id="ARBA00023110"/>
    </source>
</evidence>
<evidence type="ECO:0000313" key="13">
    <source>
        <dbReference type="Proteomes" id="UP001499988"/>
    </source>
</evidence>
<comment type="function">
    <text evidence="8">Also involved in hydrogenase metallocenter assembly, probably by participating in the nickel insertion step. This function in hydrogenase biosynthesis requires chaperone activity and the presence of the metal-binding domain, but not PPIase activity.</text>
</comment>
<gene>
    <name evidence="12" type="primary">slyD</name>
    <name evidence="12" type="ORF">GCM10023333_13640</name>
</gene>
<comment type="catalytic activity">
    <reaction evidence="1 9 10">
        <text>[protein]-peptidylproline (omega=180) = [protein]-peptidylproline (omega=0)</text>
        <dbReference type="Rhea" id="RHEA:16237"/>
        <dbReference type="Rhea" id="RHEA-COMP:10747"/>
        <dbReference type="Rhea" id="RHEA-COMP:10748"/>
        <dbReference type="ChEBI" id="CHEBI:83833"/>
        <dbReference type="ChEBI" id="CHEBI:83834"/>
        <dbReference type="EC" id="5.2.1.8"/>
    </reaction>
</comment>
<keyword evidence="7 9" id="KW-0413">Isomerase</keyword>
<keyword evidence="13" id="KW-1185">Reference proteome</keyword>
<evidence type="ECO:0000259" key="11">
    <source>
        <dbReference type="PROSITE" id="PS50059"/>
    </source>
</evidence>
<evidence type="ECO:0000313" key="12">
    <source>
        <dbReference type="EMBL" id="GAA4880690.1"/>
    </source>
</evidence>
<dbReference type="EMBL" id="BAABJZ010000017">
    <property type="protein sequence ID" value="GAA4880690.1"/>
    <property type="molecule type" value="Genomic_DNA"/>
</dbReference>
<sequence>MNIDTNTVVTLHYRLRDAKGEIIEESFGAEPMQYMHGTNSMIPGLEQQLQDKQSGDKFIADVTSADAYGEYQDELKQEVPLSAFEGVEDIVPGMRFIAETDVGPRPVTVTEVRDDSVIVDGNHPMAGQSLHFEVEVVEVRAATEEEIAHGHVHGQGGCGGGGCGGGCGDHAEDEGCCGGSGECAKGDDCCGGHGHH</sequence>
<evidence type="ECO:0000256" key="8">
    <source>
        <dbReference type="ARBA" id="ARBA00037071"/>
    </source>
</evidence>
<evidence type="ECO:0000256" key="4">
    <source>
        <dbReference type="ARBA" id="ARBA00022490"/>
    </source>
</evidence>
<keyword evidence="6" id="KW-0143">Chaperone</keyword>
<dbReference type="NCBIfam" id="NF008008">
    <property type="entry name" value="PRK10737.1"/>
    <property type="match status" value="1"/>
</dbReference>
<dbReference type="PANTHER" id="PTHR47861:SF3">
    <property type="entry name" value="FKBP-TYPE PEPTIDYL-PROLYL CIS-TRANS ISOMERASE SLYD"/>
    <property type="match status" value="1"/>
</dbReference>
<dbReference type="Gene3D" id="3.10.50.40">
    <property type="match status" value="1"/>
</dbReference>
<organism evidence="12 13">
    <name type="scientific">Ferrimonas pelagia</name>
    <dbReference type="NCBI Taxonomy" id="1177826"/>
    <lineage>
        <taxon>Bacteria</taxon>
        <taxon>Pseudomonadati</taxon>
        <taxon>Pseudomonadota</taxon>
        <taxon>Gammaproteobacteria</taxon>
        <taxon>Alteromonadales</taxon>
        <taxon>Ferrimonadaceae</taxon>
        <taxon>Ferrimonas</taxon>
    </lineage>
</organism>
<evidence type="ECO:0000256" key="2">
    <source>
        <dbReference type="ARBA" id="ARBA00004496"/>
    </source>
</evidence>